<name>A0A1F7F0L6_UNCRA</name>
<dbReference type="SUPFAM" id="SSF52091">
    <property type="entry name" value="SpoIIaa-like"/>
    <property type="match status" value="1"/>
</dbReference>
<dbReference type="Proteomes" id="UP000179243">
    <property type="component" value="Unassembled WGS sequence"/>
</dbReference>
<dbReference type="EMBL" id="MFYX01000152">
    <property type="protein sequence ID" value="OGK00195.1"/>
    <property type="molecule type" value="Genomic_DNA"/>
</dbReference>
<organism evidence="1 2">
    <name type="scientific">Candidatus Raymondbacteria bacterium RIFOXYD12_FULL_49_13</name>
    <dbReference type="NCBI Taxonomy" id="1817890"/>
    <lineage>
        <taxon>Bacteria</taxon>
        <taxon>Raymondiibacteriota</taxon>
    </lineage>
</organism>
<protein>
    <recommendedName>
        <fullName evidence="3">STAS domain-containing protein</fullName>
    </recommendedName>
</protein>
<evidence type="ECO:0000313" key="2">
    <source>
        <dbReference type="Proteomes" id="UP000179243"/>
    </source>
</evidence>
<accession>A0A1F7F0L6</accession>
<dbReference type="AlphaFoldDB" id="A0A1F7F0L6"/>
<gene>
    <name evidence="1" type="ORF">A2519_20500</name>
</gene>
<comment type="caution">
    <text evidence="1">The sequence shown here is derived from an EMBL/GenBank/DDBJ whole genome shotgun (WGS) entry which is preliminary data.</text>
</comment>
<evidence type="ECO:0008006" key="3">
    <source>
        <dbReference type="Google" id="ProtNLM"/>
    </source>
</evidence>
<sequence>MQQDKIGSYSIVKPDFPLDQKDLVKLRMFFTPLVAKGDVFLDLSSVPSLNHAGIKSIHNFTVSLEKKGGRCIVYAPDRQRCADLQAQLAEIPVFESFEEALSRAFQNSNTSGFLTVSLECPVCANGDFPGQVVNRDRVEYFWTGDEVLPRCKDQATGAEIELYRIGPIICNDCLMNSFYYSDFTVIAGEHRLPSLFNGDIKNLIMRTTNRRRTLLQKAEIDPTAINNDQDTRTDHTLEYLYRLSMDCLGSVSFDRSINRFFENGLSHFLAYHFMPQAEKDHELLAAAYDGFSEAIKNPHPDLGRVCQSYYFLEVLSFMLNRQRESIPILERFAELRNSNLENPGTARIIDFWIERTNLVHQREIRIVAAKLA</sequence>
<dbReference type="InterPro" id="IPR036513">
    <property type="entry name" value="STAS_dom_sf"/>
</dbReference>
<evidence type="ECO:0000313" key="1">
    <source>
        <dbReference type="EMBL" id="OGK00195.1"/>
    </source>
</evidence>
<reference evidence="1 2" key="1">
    <citation type="journal article" date="2016" name="Nat. Commun.">
        <title>Thousands of microbial genomes shed light on interconnected biogeochemical processes in an aquifer system.</title>
        <authorList>
            <person name="Anantharaman K."/>
            <person name="Brown C.T."/>
            <person name="Hug L.A."/>
            <person name="Sharon I."/>
            <person name="Castelle C.J."/>
            <person name="Probst A.J."/>
            <person name="Thomas B.C."/>
            <person name="Singh A."/>
            <person name="Wilkins M.J."/>
            <person name="Karaoz U."/>
            <person name="Brodie E.L."/>
            <person name="Williams K.H."/>
            <person name="Hubbard S.S."/>
            <person name="Banfield J.F."/>
        </authorList>
    </citation>
    <scope>NUCLEOTIDE SEQUENCE [LARGE SCALE GENOMIC DNA]</scope>
</reference>
<proteinExistence type="predicted"/>